<reference evidence="1" key="1">
    <citation type="submission" date="2021-06" db="EMBL/GenBank/DDBJ databases">
        <authorList>
            <person name="Kallberg Y."/>
            <person name="Tangrot J."/>
            <person name="Rosling A."/>
        </authorList>
    </citation>
    <scope>NUCLEOTIDE SEQUENCE</scope>
    <source>
        <strain evidence="1">MA461A</strain>
    </source>
</reference>
<dbReference type="EMBL" id="CAJVQC010076906">
    <property type="protein sequence ID" value="CAG8815107.1"/>
    <property type="molecule type" value="Genomic_DNA"/>
</dbReference>
<name>A0ACA9RY92_9GLOM</name>
<sequence length="43" mass="4981">GGFTIDEYEKLYPQPKYILFIAANAEIEFDSDKQNANKCRPEL</sequence>
<organism evidence="1 2">
    <name type="scientific">Racocetra persica</name>
    <dbReference type="NCBI Taxonomy" id="160502"/>
    <lineage>
        <taxon>Eukaryota</taxon>
        <taxon>Fungi</taxon>
        <taxon>Fungi incertae sedis</taxon>
        <taxon>Mucoromycota</taxon>
        <taxon>Glomeromycotina</taxon>
        <taxon>Glomeromycetes</taxon>
        <taxon>Diversisporales</taxon>
        <taxon>Gigasporaceae</taxon>
        <taxon>Racocetra</taxon>
    </lineage>
</organism>
<gene>
    <name evidence="1" type="ORF">RPERSI_LOCUS24139</name>
</gene>
<protein>
    <submittedName>
        <fullName evidence="1">30469_t:CDS:1</fullName>
    </submittedName>
</protein>
<feature type="non-terminal residue" evidence="1">
    <location>
        <position position="1"/>
    </location>
</feature>
<comment type="caution">
    <text evidence="1">The sequence shown here is derived from an EMBL/GenBank/DDBJ whole genome shotgun (WGS) entry which is preliminary data.</text>
</comment>
<evidence type="ECO:0000313" key="1">
    <source>
        <dbReference type="EMBL" id="CAG8815107.1"/>
    </source>
</evidence>
<keyword evidence="2" id="KW-1185">Reference proteome</keyword>
<proteinExistence type="predicted"/>
<evidence type="ECO:0000313" key="2">
    <source>
        <dbReference type="Proteomes" id="UP000789920"/>
    </source>
</evidence>
<dbReference type="Proteomes" id="UP000789920">
    <property type="component" value="Unassembled WGS sequence"/>
</dbReference>
<accession>A0ACA9RY92</accession>